<proteinExistence type="inferred from homology"/>
<keyword evidence="7" id="KW-1185">Reference proteome</keyword>
<evidence type="ECO:0000313" key="7">
    <source>
        <dbReference type="Proteomes" id="UP000075880"/>
    </source>
</evidence>
<dbReference type="VEuPathDB" id="VectorBase:AATE015564"/>
<evidence type="ECO:0000256" key="2">
    <source>
        <dbReference type="ARBA" id="ARBA00008044"/>
    </source>
</evidence>
<feature type="compositionally biased region" description="Polar residues" evidence="5">
    <location>
        <begin position="321"/>
        <end position="330"/>
    </location>
</feature>
<keyword evidence="4" id="KW-0175">Coiled coil</keyword>
<organism evidence="6">
    <name type="scientific">Anopheles atroparvus</name>
    <name type="common">European mosquito</name>
    <dbReference type="NCBI Taxonomy" id="41427"/>
    <lineage>
        <taxon>Eukaryota</taxon>
        <taxon>Metazoa</taxon>
        <taxon>Ecdysozoa</taxon>
        <taxon>Arthropoda</taxon>
        <taxon>Hexapoda</taxon>
        <taxon>Insecta</taxon>
        <taxon>Pterygota</taxon>
        <taxon>Neoptera</taxon>
        <taxon>Endopterygota</taxon>
        <taxon>Diptera</taxon>
        <taxon>Nematocera</taxon>
        <taxon>Culicoidea</taxon>
        <taxon>Culicidae</taxon>
        <taxon>Anophelinae</taxon>
        <taxon>Anopheles</taxon>
    </lineage>
</organism>
<feature type="region of interest" description="Disordered" evidence="5">
    <location>
        <begin position="1"/>
        <end position="31"/>
    </location>
</feature>
<sequence length="737" mass="83316">MVSKGDGTEREMATDKKRRRTSATNATDAGLAASKATKEDVYMNTIAFEELEARKRSSIKDAQLFHATCEELRNLFADIAKLKTDNSDDSKAKIGEKRIEGSLAFVLLKKLNRLDKVRIREGRDALHKEKLRVDSNRLQLQNLLYEAEHLKREVQRCYLFKSQDEEIELVPVEEFYERAPETVSRPEKTKTDEHVRRIARLEWELQQRKELDAHLKELQTLKDAVQKDIVSKTERIESLAPRLRELLVATRPLQEALEMPIESGWEIQKTVRLLAQPLYLLYANVSAYGEACDKLLFASIQGDEEEAKQLETALHDDDSGSHSVNDSGSIISCDRGDSDNEENEHEQGRGTKQRGHHRGQTKTNLAEMRKERLFKTHPLSVTITIRAKEGGSSEPLNTSTGSGLALTFSYLPNMHLVTVNCLLVGMQISGVAAGDVLSADTILNELFPGDNGEESPNPKTKYQLQELSIESPQHMVKLFKEKGLGKPFRWSQELCGLEFVSTSVKSVWTCGLSSGARTFSAHVPNAWHETIPSIIRSIRNRWEARLKLYKQIHDLESKLIDTSVNDERGHPIRISSTLLQWSSISFEDYVASGVANIFLEDSVATNNDLYFRAIVIRGSAKLESYICVPCRYPEASPLWSLSLNWNGKHAAACNSSVREMEYWCNSLSAQEHSHNILPLQLKRAMSCLDVYLETDGPYYTPAEFTQDKSFLKPFRGRTRAKPFRIAPNGGSSLFTQI</sequence>
<dbReference type="Pfam" id="PF09766">
    <property type="entry name" value="FmiP_Thoc5"/>
    <property type="match status" value="1"/>
</dbReference>
<comment type="subcellular location">
    <subcellularLocation>
        <location evidence="1">Nucleus</location>
    </subcellularLocation>
</comment>
<dbReference type="InterPro" id="IPR019163">
    <property type="entry name" value="THO_Thoc5"/>
</dbReference>
<dbReference type="OrthoDB" id="20582at2759"/>
<evidence type="ECO:0000256" key="1">
    <source>
        <dbReference type="ARBA" id="ARBA00004123"/>
    </source>
</evidence>
<dbReference type="STRING" id="41427.A0A182JCL4"/>
<dbReference type="EnsemblMetazoa" id="ENSAATROPT005219">
    <property type="protein sequence ID" value="ENSAATROPP004874"/>
    <property type="gene ID" value="ENSAATROPG004183"/>
</dbReference>
<accession>A0A182JCL4</accession>
<evidence type="ECO:0000256" key="4">
    <source>
        <dbReference type="SAM" id="Coils"/>
    </source>
</evidence>
<reference evidence="6" key="2">
    <citation type="submission" date="2022-08" db="UniProtKB">
        <authorList>
            <consortium name="EnsemblMetazoa"/>
        </authorList>
    </citation>
    <scope>IDENTIFICATION</scope>
    <source>
        <strain evidence="6">EBRO</strain>
    </source>
</reference>
<dbReference type="AlphaFoldDB" id="A0A182JCL4"/>
<reference evidence="7" key="1">
    <citation type="submission" date="2021-09" db="EMBL/GenBank/DDBJ databases">
        <authorList>
            <consortium name="Infravec"/>
            <person name="Campbell I L."/>
            <person name="Maslen G."/>
            <person name="Yates A."/>
        </authorList>
    </citation>
    <scope>NUCLEOTIDE SEQUENCE [LARGE SCALE GENOMIC DNA]</scope>
    <source>
        <strain evidence="7">Infravec2 EBRE</strain>
    </source>
</reference>
<protein>
    <submittedName>
        <fullName evidence="6">Uncharacterized protein</fullName>
    </submittedName>
</protein>
<dbReference type="Proteomes" id="UP000075880">
    <property type="component" value="Unassembled WGS sequence"/>
</dbReference>
<dbReference type="EnsemblMetazoa" id="AATE015564-RA">
    <property type="protein sequence ID" value="AATE015564-PA.1"/>
    <property type="gene ID" value="AATE015564"/>
</dbReference>
<feature type="coiled-coil region" evidence="4">
    <location>
        <begin position="208"/>
        <end position="235"/>
    </location>
</feature>
<dbReference type="PANTHER" id="PTHR13375:SF3">
    <property type="entry name" value="THO COMPLEX SUBUNIT 5 HOMOLOG"/>
    <property type="match status" value="1"/>
</dbReference>
<feature type="region of interest" description="Disordered" evidence="5">
    <location>
        <begin position="313"/>
        <end position="365"/>
    </location>
</feature>
<dbReference type="EnsemblMetazoa" id="ENSAATROPT011092">
    <property type="protein sequence ID" value="ENSAATROPP010020"/>
    <property type="gene ID" value="ENSAATROPG009027"/>
</dbReference>
<keyword evidence="3" id="KW-0539">Nucleus</keyword>
<evidence type="ECO:0000256" key="3">
    <source>
        <dbReference type="ARBA" id="ARBA00023242"/>
    </source>
</evidence>
<evidence type="ECO:0000256" key="5">
    <source>
        <dbReference type="SAM" id="MobiDB-lite"/>
    </source>
</evidence>
<dbReference type="GO" id="GO:0000445">
    <property type="term" value="C:THO complex part of transcription export complex"/>
    <property type="evidence" value="ECO:0007669"/>
    <property type="project" value="TreeGrafter"/>
</dbReference>
<dbReference type="GO" id="GO:0006406">
    <property type="term" value="P:mRNA export from nucleus"/>
    <property type="evidence" value="ECO:0007669"/>
    <property type="project" value="TreeGrafter"/>
</dbReference>
<comment type="similarity">
    <text evidence="2">Belongs to the THOC5 family.</text>
</comment>
<dbReference type="PANTHER" id="PTHR13375">
    <property type="entry name" value="FMS INTERACTING PROTEIN"/>
    <property type="match status" value="1"/>
</dbReference>
<feature type="compositionally biased region" description="Basic residues" evidence="5">
    <location>
        <begin position="351"/>
        <end position="360"/>
    </location>
</feature>
<evidence type="ECO:0000313" key="6">
    <source>
        <dbReference type="EnsemblMetazoa" id="AATE015564-PA.1"/>
    </source>
</evidence>
<feature type="compositionally biased region" description="Basic and acidic residues" evidence="5">
    <location>
        <begin position="1"/>
        <end position="15"/>
    </location>
</feature>
<name>A0A182JCL4_ANOAO</name>
<dbReference type="GO" id="GO:0003729">
    <property type="term" value="F:mRNA binding"/>
    <property type="evidence" value="ECO:0007669"/>
    <property type="project" value="TreeGrafter"/>
</dbReference>